<keyword evidence="1" id="KW-0812">Transmembrane</keyword>
<keyword evidence="1" id="KW-1133">Transmembrane helix</keyword>
<name>A0AAU7X6L6_9HYPH</name>
<gene>
    <name evidence="2" type="ORF">ABS361_15035</name>
</gene>
<evidence type="ECO:0000313" key="2">
    <source>
        <dbReference type="EMBL" id="XBY43402.1"/>
    </source>
</evidence>
<evidence type="ECO:0000256" key="1">
    <source>
        <dbReference type="SAM" id="Phobius"/>
    </source>
</evidence>
<dbReference type="AlphaFoldDB" id="A0AAU7X6L6"/>
<organism evidence="2">
    <name type="scientific">Methyloraptor flagellatus</name>
    <dbReference type="NCBI Taxonomy" id="3162530"/>
    <lineage>
        <taxon>Bacteria</taxon>
        <taxon>Pseudomonadati</taxon>
        <taxon>Pseudomonadota</taxon>
        <taxon>Alphaproteobacteria</taxon>
        <taxon>Hyphomicrobiales</taxon>
        <taxon>Ancalomicrobiaceae</taxon>
        <taxon>Methyloraptor</taxon>
    </lineage>
</organism>
<keyword evidence="1" id="KW-0472">Membrane</keyword>
<sequence>MTAGIGRRSQAAAPDGAARSLSLRRRMIGALALVLAGVQCATALIVIVNARVATRQEISRGMAAAEHLVREAAARVVANQGDLAGFLDTLARGSMPMRHVVITAADLRQAVPGHHPSRW</sequence>
<dbReference type="KEGG" id="mflg:ABS361_15035"/>
<reference evidence="2" key="1">
    <citation type="submission" date="2024-06" db="EMBL/GenBank/DDBJ databases">
        <title>Methylostella associata gen. nov., sp. nov., a novel Ancalomicrobiaceae-affiliated facultatively methylotrophic bacteria that feed on methanotrophs of the genus Methylococcus.</title>
        <authorList>
            <person name="Saltykova V."/>
            <person name="Danilova O.V."/>
            <person name="Oshkin I.Y."/>
            <person name="Belova S.E."/>
            <person name="Pimenov N.V."/>
            <person name="Dedysh S.N."/>
        </authorList>
    </citation>
    <scope>NUCLEOTIDE SEQUENCE</scope>
    <source>
        <strain evidence="2">S20</strain>
    </source>
</reference>
<protein>
    <submittedName>
        <fullName evidence="2">Uncharacterized protein</fullName>
    </submittedName>
</protein>
<accession>A0AAU7X6L6</accession>
<dbReference type="EMBL" id="CP158568">
    <property type="protein sequence ID" value="XBY43402.1"/>
    <property type="molecule type" value="Genomic_DNA"/>
</dbReference>
<feature type="transmembrane region" description="Helical" evidence="1">
    <location>
        <begin position="28"/>
        <end position="50"/>
    </location>
</feature>
<dbReference type="RefSeq" id="WP_407048501.1">
    <property type="nucleotide sequence ID" value="NZ_CP158568.1"/>
</dbReference>
<proteinExistence type="predicted"/>